<dbReference type="EMBL" id="JAVFKY010000002">
    <property type="protein sequence ID" value="KAK5580457.1"/>
    <property type="molecule type" value="Genomic_DNA"/>
</dbReference>
<accession>A0AAN7TWQ3</accession>
<dbReference type="GO" id="GO:0004553">
    <property type="term" value="F:hydrolase activity, hydrolyzing O-glycosyl compounds"/>
    <property type="evidence" value="ECO:0007669"/>
    <property type="project" value="InterPro"/>
</dbReference>
<dbReference type="InterPro" id="IPR017853">
    <property type="entry name" value="GH"/>
</dbReference>
<feature type="signal peptide" evidence="5">
    <location>
        <begin position="1"/>
        <end position="19"/>
    </location>
</feature>
<evidence type="ECO:0000256" key="2">
    <source>
        <dbReference type="ARBA" id="ARBA00022801"/>
    </source>
</evidence>
<dbReference type="AlphaFoldDB" id="A0AAN7TWQ3"/>
<dbReference type="PANTHER" id="PTHR34142:SF4">
    <property type="entry name" value="GALACTOSE-BINDING DOMAIN-CONTAINING PROTEIN"/>
    <property type="match status" value="1"/>
</dbReference>
<dbReference type="SUPFAM" id="SSF51445">
    <property type="entry name" value="(Trans)glycosidases"/>
    <property type="match status" value="1"/>
</dbReference>
<dbReference type="Gene3D" id="3.20.20.80">
    <property type="entry name" value="Glycosidases"/>
    <property type="match status" value="1"/>
</dbReference>
<reference evidence="7 8" key="1">
    <citation type="submission" date="2023-11" db="EMBL/GenBank/DDBJ databases">
        <title>Dfirmibasis_genome.</title>
        <authorList>
            <person name="Edelbroek B."/>
            <person name="Kjellin J."/>
            <person name="Jerlstrom-Hultqvist J."/>
            <person name="Soderbom F."/>
        </authorList>
    </citation>
    <scope>NUCLEOTIDE SEQUENCE [LARGE SCALE GENOMIC DNA]</scope>
    <source>
        <strain evidence="7 8">TNS-C-14</strain>
    </source>
</reference>
<sequence>MKILKSLILFSILLKTVLSGGETSTKGLHVFGRNILNENGELVMLRGANRPGTEYCCVQYAKIFDGPFDQAQVDEMRKWKMNAVRVPLNEDCWLGVHAPETEYFGASYRKAIEDYVKQYTDSNMAVIIDLHWASENGKLATQQIPMPNNGNSLLFWEDVAKTFKDNSRVLFDLYNEPYPYGNSWANPDAWQCWKNGTDCGTLGYEASGMQQMIDAIRSTGATNIILLSGIQYATSFTMFLDYQPVDPAKQMGVALHSYDFNYCRSRGCWDTYLKPVYSLYPMVATETGQKDCLHDFLSDFISYCDSNDIHYLAWSWLTGACGIPSLIQDYKGSPSNFGIGLKRHLSDLASGVTPYFTDTFEIYNDKLTHWADDWSSATRVINSTTQVYSGKYSIEWLPASTKSLHFMCWSCIKPKIHKSVDFYANGGSIGGQDMDMDLLKLNPDGTNTIIHTYKLSQLLGGNVVPKTEWVKVVLDLTQLPKDEEYDGFWLKSDTNQPSMYVDEITVQAIHEPPTPIPDSQWEEENDDDSIASIIAINSILFISLLLVSLLL</sequence>
<evidence type="ECO:0000256" key="1">
    <source>
        <dbReference type="ARBA" id="ARBA00005641"/>
    </source>
</evidence>
<gene>
    <name evidence="7" type="ORF">RB653_000474</name>
</gene>
<keyword evidence="2 4" id="KW-0378">Hydrolase</keyword>
<proteinExistence type="inferred from homology"/>
<feature type="domain" description="Glycoside hydrolase family 5" evidence="6">
    <location>
        <begin position="69"/>
        <end position="316"/>
    </location>
</feature>
<comment type="similarity">
    <text evidence="1 4">Belongs to the glycosyl hydrolase 5 (cellulase A) family.</text>
</comment>
<dbReference type="PROSITE" id="PS00659">
    <property type="entry name" value="GLYCOSYL_HYDROL_F5"/>
    <property type="match status" value="1"/>
</dbReference>
<dbReference type="Pfam" id="PF00150">
    <property type="entry name" value="Cellulase"/>
    <property type="match status" value="1"/>
</dbReference>
<evidence type="ECO:0000256" key="3">
    <source>
        <dbReference type="ARBA" id="ARBA00023295"/>
    </source>
</evidence>
<keyword evidence="3 4" id="KW-0326">Glycosidase</keyword>
<dbReference type="GO" id="GO:0009251">
    <property type="term" value="P:glucan catabolic process"/>
    <property type="evidence" value="ECO:0007669"/>
    <property type="project" value="TreeGrafter"/>
</dbReference>
<keyword evidence="5" id="KW-0732">Signal</keyword>
<evidence type="ECO:0000256" key="5">
    <source>
        <dbReference type="SAM" id="SignalP"/>
    </source>
</evidence>
<dbReference type="PANTHER" id="PTHR34142">
    <property type="entry name" value="ENDO-BETA-1,4-GLUCANASE A"/>
    <property type="match status" value="1"/>
</dbReference>
<keyword evidence="8" id="KW-1185">Reference proteome</keyword>
<dbReference type="InterPro" id="IPR001547">
    <property type="entry name" value="Glyco_hydro_5"/>
</dbReference>
<protein>
    <recommendedName>
        <fullName evidence="6">Glycoside hydrolase family 5 domain-containing protein</fullName>
    </recommendedName>
</protein>
<name>A0AAN7TWQ3_9MYCE</name>
<dbReference type="InterPro" id="IPR018087">
    <property type="entry name" value="Glyco_hydro_5_CS"/>
</dbReference>
<feature type="chain" id="PRO_5043017411" description="Glycoside hydrolase family 5 domain-containing protein" evidence="5">
    <location>
        <begin position="20"/>
        <end position="551"/>
    </location>
</feature>
<evidence type="ECO:0000256" key="4">
    <source>
        <dbReference type="RuleBase" id="RU361153"/>
    </source>
</evidence>
<organism evidence="7 8">
    <name type="scientific">Dictyostelium firmibasis</name>
    <dbReference type="NCBI Taxonomy" id="79012"/>
    <lineage>
        <taxon>Eukaryota</taxon>
        <taxon>Amoebozoa</taxon>
        <taxon>Evosea</taxon>
        <taxon>Eumycetozoa</taxon>
        <taxon>Dictyostelia</taxon>
        <taxon>Dictyosteliales</taxon>
        <taxon>Dictyosteliaceae</taxon>
        <taxon>Dictyostelium</taxon>
    </lineage>
</organism>
<evidence type="ECO:0000313" key="8">
    <source>
        <dbReference type="Proteomes" id="UP001344447"/>
    </source>
</evidence>
<comment type="caution">
    <text evidence="7">The sequence shown here is derived from an EMBL/GenBank/DDBJ whole genome shotgun (WGS) entry which is preliminary data.</text>
</comment>
<dbReference type="Proteomes" id="UP001344447">
    <property type="component" value="Unassembled WGS sequence"/>
</dbReference>
<evidence type="ECO:0000313" key="7">
    <source>
        <dbReference type="EMBL" id="KAK5580457.1"/>
    </source>
</evidence>
<dbReference type="FunFam" id="3.20.20.80:FF:000297">
    <property type="entry name" value="Galactose-binding domain-containing protein"/>
    <property type="match status" value="1"/>
</dbReference>
<evidence type="ECO:0000259" key="6">
    <source>
        <dbReference type="Pfam" id="PF00150"/>
    </source>
</evidence>